<evidence type="ECO:0000313" key="2">
    <source>
        <dbReference type="Proteomes" id="UP000198539"/>
    </source>
</evidence>
<dbReference type="EMBL" id="FNOM01000075">
    <property type="protein sequence ID" value="SDY00390.1"/>
    <property type="molecule type" value="Genomic_DNA"/>
</dbReference>
<protein>
    <submittedName>
        <fullName evidence="1">Uncharacterized conserved protein YfdQ, DUF2303 family</fullName>
    </submittedName>
</protein>
<proteinExistence type="predicted"/>
<accession>A0A1H3GBH0</accession>
<evidence type="ECO:0000313" key="1">
    <source>
        <dbReference type="EMBL" id="SDY00390.1"/>
    </source>
</evidence>
<sequence length="236" mass="26709">MADKTEFQAKIEHNLALASMGGVGFDRNAYGQYAVVPDGHQLQSLEKFQDRPNNIKTDHRFVSAKSFSEYLTRFFTDSMLITASSDKAQMYAVIDYHDADPECGVVLPSHGAHKAIYTARKTDKIKAWLSMCNTPLGQIDFGLFLEERAVDVIQPMAAEIMEMVMQFEATKKVEFKSSTRLADGSRQFSYVEDNQTRGGITLPDKIIVRAPIYQGMEPQDIKFLLRYRINEGSLKF</sequence>
<gene>
    <name evidence="1" type="ORF">SAMN04488238_1751</name>
</gene>
<dbReference type="AlphaFoldDB" id="A0A1H3GBH0"/>
<dbReference type="STRING" id="564137.SAMN04488238_1751"/>
<feature type="non-terminal residue" evidence="1">
    <location>
        <position position="236"/>
    </location>
</feature>
<keyword evidence="2" id="KW-1185">Reference proteome</keyword>
<organism evidence="1 2">
    <name type="scientific">Roseicitreum antarcticum</name>
    <dbReference type="NCBI Taxonomy" id="564137"/>
    <lineage>
        <taxon>Bacteria</taxon>
        <taxon>Pseudomonadati</taxon>
        <taxon>Pseudomonadota</taxon>
        <taxon>Alphaproteobacteria</taxon>
        <taxon>Rhodobacterales</taxon>
        <taxon>Paracoccaceae</taxon>
        <taxon>Roseicitreum</taxon>
    </lineage>
</organism>
<name>A0A1H3GBH0_9RHOB</name>
<reference evidence="1 2" key="1">
    <citation type="submission" date="2016-10" db="EMBL/GenBank/DDBJ databases">
        <authorList>
            <person name="de Groot N.N."/>
        </authorList>
    </citation>
    <scope>NUCLEOTIDE SEQUENCE [LARGE SCALE GENOMIC DNA]</scope>
    <source>
        <strain evidence="1 2">CGMCC 1.8894</strain>
    </source>
</reference>
<dbReference type="InterPro" id="IPR019276">
    <property type="entry name" value="DUF2303"/>
</dbReference>
<dbReference type="Proteomes" id="UP000198539">
    <property type="component" value="Unassembled WGS sequence"/>
</dbReference>
<dbReference type="Pfam" id="PF10065">
    <property type="entry name" value="DUF2303"/>
    <property type="match status" value="1"/>
</dbReference>